<dbReference type="Pfam" id="PF04183">
    <property type="entry name" value="IucA_IucC"/>
    <property type="match status" value="1"/>
</dbReference>
<comment type="similarity">
    <text evidence="2">Belongs to the IucA/IucC family.</text>
</comment>
<evidence type="ECO:0000313" key="5">
    <source>
        <dbReference type="EMBL" id="KGI82820.1"/>
    </source>
</evidence>
<dbReference type="Proteomes" id="UP000029737">
    <property type="component" value="Unassembled WGS sequence"/>
</dbReference>
<organism evidence="5 6">
    <name type="scientific">Actinopolyspora erythraea</name>
    <dbReference type="NCBI Taxonomy" id="414996"/>
    <lineage>
        <taxon>Bacteria</taxon>
        <taxon>Bacillati</taxon>
        <taxon>Actinomycetota</taxon>
        <taxon>Actinomycetes</taxon>
        <taxon>Actinopolysporales</taxon>
        <taxon>Actinopolysporaceae</taxon>
        <taxon>Actinopolyspora</taxon>
    </lineage>
</organism>
<sequence>MTVSSGRTSAHEPASHLTPEHWRVVNRRLVRKALAELSHERLLTPTPVGAGRYVVSSDDGRVRYHFEARIGSLLHWSVDADSITRHRDGAELPLDAMELFLELRDTLGLHDGLLPVYLEEISSTLESDAFKLAKPRVSSGELLDAGFQAIESGMTEGHPCFLANSGRIGFDITESAKYAPEAGAPLRLVWLAAHRDRVGFSASAGLDYDELVRSELDQSTRERFEERIREFGLDPADYLFVPVHPWQWDNKLPVTFAAEFANRNLVHLGSGDDDYLPQQSIRTFFNSSSPERHYVKTAISVLNMGFLRGLSPEYMRATPAINDWVSELIFGDELLRESGFDILRELAAVGYHNEYYTAAAKDSPYRKMLAALWRESPVPKLRDGQRAATMASLLHVDEFGEPLVGTLISRSGLAPADWLRRYLDAYLRPLLHCFYAYGVVFMPHGENIILVLEDGVPNRVLLKDIGEEVAVIEPETELPAEIERIRSEVPENLRALSLFTDVFDCFFRFLCSITHEHGLLDERDFWRTVAECVADYEADAPELRERFRKYDLFAERYELSCLNRLQLGNNQQMVNLQDPASALKIAGTLDNPIAPHAPTRD</sequence>
<name>A0ABR4X8R2_9ACTN</name>
<evidence type="ECO:0000256" key="1">
    <source>
        <dbReference type="ARBA" id="ARBA00004924"/>
    </source>
</evidence>
<dbReference type="EMBL" id="JPMV01000009">
    <property type="protein sequence ID" value="KGI82820.1"/>
    <property type="molecule type" value="Genomic_DNA"/>
</dbReference>
<reference evidence="5 6" key="1">
    <citation type="journal article" date="2014" name="PLoS ONE">
        <title>Identification and Characterization of a New Erythromycin Biosynthetic Gene Cluster in Actinopolyspora erythraea YIM90600, a Novel Erythronolide-Producing Halophilic Actinomycete Isolated from Salt Field.</title>
        <authorList>
            <person name="Chen D."/>
            <person name="Feng J."/>
            <person name="Huang L."/>
            <person name="Zhang Q."/>
            <person name="Wu J."/>
            <person name="Zhu X."/>
            <person name="Duan Y."/>
            <person name="Xu Z."/>
        </authorList>
    </citation>
    <scope>NUCLEOTIDE SEQUENCE [LARGE SCALE GENOMIC DNA]</scope>
    <source>
        <strain evidence="5 6">YIM90600</strain>
    </source>
</reference>
<dbReference type="InterPro" id="IPR007310">
    <property type="entry name" value="Aerobactin_biosyn_IucA/IucC_N"/>
</dbReference>
<dbReference type="Gene3D" id="1.10.510.40">
    <property type="match status" value="1"/>
</dbReference>
<protein>
    <submittedName>
        <fullName evidence="5">IucA/IucC family protein</fullName>
    </submittedName>
</protein>
<dbReference type="InterPro" id="IPR037455">
    <property type="entry name" value="LucA/IucC-like"/>
</dbReference>
<evidence type="ECO:0000259" key="3">
    <source>
        <dbReference type="Pfam" id="PF04183"/>
    </source>
</evidence>
<dbReference type="Gene3D" id="3.30.310.280">
    <property type="match status" value="1"/>
</dbReference>
<evidence type="ECO:0000313" key="6">
    <source>
        <dbReference type="Proteomes" id="UP000029737"/>
    </source>
</evidence>
<feature type="domain" description="Aerobactin siderophore biosynthesis IucA/IucC N-terminal" evidence="3">
    <location>
        <begin position="147"/>
        <end position="395"/>
    </location>
</feature>
<comment type="caution">
    <text evidence="5">The sequence shown here is derived from an EMBL/GenBank/DDBJ whole genome shotgun (WGS) entry which is preliminary data.</text>
</comment>
<dbReference type="InterPro" id="IPR022770">
    <property type="entry name" value="IucA/IucC-like_C"/>
</dbReference>
<evidence type="ECO:0000256" key="2">
    <source>
        <dbReference type="ARBA" id="ARBA00007832"/>
    </source>
</evidence>
<dbReference type="Pfam" id="PF06276">
    <property type="entry name" value="FhuF"/>
    <property type="match status" value="1"/>
</dbReference>
<gene>
    <name evidence="5" type="ORF">IL38_02820</name>
</gene>
<dbReference type="Gene3D" id="6.10.250.3370">
    <property type="match status" value="1"/>
</dbReference>
<dbReference type="PANTHER" id="PTHR34384:SF6">
    <property type="entry name" value="STAPHYLOFERRIN B SYNTHASE"/>
    <property type="match status" value="1"/>
</dbReference>
<accession>A0ABR4X8R2</accession>
<comment type="pathway">
    <text evidence="1">Siderophore biosynthesis.</text>
</comment>
<keyword evidence="6" id="KW-1185">Reference proteome</keyword>
<proteinExistence type="inferred from homology"/>
<feature type="domain" description="Aerobactin siderophore biosynthesis IucA/IucC-like C-terminal" evidence="4">
    <location>
        <begin position="417"/>
        <end position="573"/>
    </location>
</feature>
<dbReference type="PANTHER" id="PTHR34384">
    <property type="entry name" value="L-2,3-DIAMINOPROPANOATE--CITRATE LIGASE"/>
    <property type="match status" value="1"/>
</dbReference>
<evidence type="ECO:0000259" key="4">
    <source>
        <dbReference type="Pfam" id="PF06276"/>
    </source>
</evidence>